<feature type="domain" description="Erythromycin biosynthesis protein CIII-like C-terminal" evidence="1">
    <location>
        <begin position="249"/>
        <end position="372"/>
    </location>
</feature>
<name>A0A1H3M0S0_9PSEU</name>
<sequence length="377" mass="38722">MKLLFTSLGSHGHTYPLLPLAVAARKAGHEVIFATGEALLPGLRKAGLDTAPVTIDISSGFAAVVGDGPMPPPEDELPGIVAKVFGDALPRLAVEKLKPVLEAEQPDLVVYESGNPGGGFAAKLAGIPAVAHGFGRVSVGDLTDSISKPLVAYAAELGIELASPLMIGDPYIDICPESVQAPDFMAGNERIPLRPVGWNEPGELPGIVDEDEPLVYLTLGTAFGNVDVLKGAIEGLAKLPVNVLVAAGPSVDVDALGGVPPNVHLAAWVPQADLLPHVALVVHHGGSGTTLGTFGAGRPQLVIPQGADQFTNAEAVLAAGVGTRLLPDEFTAEAVYTQAKALLADETIHAAAKRLAEEVASMPSPEDVAAQLPAYAR</sequence>
<dbReference type="PANTHER" id="PTHR48050">
    <property type="entry name" value="STEROL 3-BETA-GLUCOSYLTRANSFERASE"/>
    <property type="match status" value="1"/>
</dbReference>
<dbReference type="GO" id="GO:0016758">
    <property type="term" value="F:hexosyltransferase activity"/>
    <property type="evidence" value="ECO:0007669"/>
    <property type="project" value="UniProtKB-ARBA"/>
</dbReference>
<dbReference type="InterPro" id="IPR010610">
    <property type="entry name" value="EryCIII-like_C"/>
</dbReference>
<dbReference type="GO" id="GO:0008194">
    <property type="term" value="F:UDP-glycosyltransferase activity"/>
    <property type="evidence" value="ECO:0007669"/>
    <property type="project" value="InterPro"/>
</dbReference>
<proteinExistence type="predicted"/>
<dbReference type="EMBL" id="FNON01000006">
    <property type="protein sequence ID" value="SDY70300.1"/>
    <property type="molecule type" value="Genomic_DNA"/>
</dbReference>
<dbReference type="PANTHER" id="PTHR48050:SF13">
    <property type="entry name" value="STEROL 3-BETA-GLUCOSYLTRANSFERASE UGT80A2"/>
    <property type="match status" value="1"/>
</dbReference>
<dbReference type="Pfam" id="PF06722">
    <property type="entry name" value="EryCIII-like_C"/>
    <property type="match status" value="1"/>
</dbReference>
<dbReference type="GO" id="GO:0033072">
    <property type="term" value="P:vancomycin biosynthetic process"/>
    <property type="evidence" value="ECO:0007669"/>
    <property type="project" value="UniProtKB-UniPathway"/>
</dbReference>
<dbReference type="SUPFAM" id="SSF53756">
    <property type="entry name" value="UDP-Glycosyltransferase/glycogen phosphorylase"/>
    <property type="match status" value="1"/>
</dbReference>
<dbReference type="RefSeq" id="WP_091293989.1">
    <property type="nucleotide sequence ID" value="NZ_FNON01000006.1"/>
</dbReference>
<dbReference type="OrthoDB" id="5488434at2"/>
<dbReference type="Gene3D" id="3.40.50.2000">
    <property type="entry name" value="Glycogen Phosphorylase B"/>
    <property type="match status" value="2"/>
</dbReference>
<organism evidence="2 3">
    <name type="scientific">Amycolatopsis xylanica</name>
    <dbReference type="NCBI Taxonomy" id="589385"/>
    <lineage>
        <taxon>Bacteria</taxon>
        <taxon>Bacillati</taxon>
        <taxon>Actinomycetota</taxon>
        <taxon>Actinomycetes</taxon>
        <taxon>Pseudonocardiales</taxon>
        <taxon>Pseudonocardiaceae</taxon>
        <taxon>Amycolatopsis</taxon>
    </lineage>
</organism>
<keyword evidence="2" id="KW-0808">Transferase</keyword>
<dbReference type="Proteomes" id="UP000199515">
    <property type="component" value="Unassembled WGS sequence"/>
</dbReference>
<dbReference type="InterPro" id="IPR002213">
    <property type="entry name" value="UDP_glucos_trans"/>
</dbReference>
<dbReference type="STRING" id="589385.SAMN05421504_106445"/>
<dbReference type="FunFam" id="3.40.50.2000:FF:000072">
    <property type="entry name" value="Glycosyl transferase"/>
    <property type="match status" value="1"/>
</dbReference>
<evidence type="ECO:0000259" key="1">
    <source>
        <dbReference type="Pfam" id="PF06722"/>
    </source>
</evidence>
<evidence type="ECO:0000313" key="3">
    <source>
        <dbReference type="Proteomes" id="UP000199515"/>
    </source>
</evidence>
<dbReference type="UniPathway" id="UPA00162"/>
<keyword evidence="3" id="KW-1185">Reference proteome</keyword>
<reference evidence="2 3" key="1">
    <citation type="submission" date="2016-10" db="EMBL/GenBank/DDBJ databases">
        <authorList>
            <person name="de Groot N.N."/>
        </authorList>
    </citation>
    <scope>NUCLEOTIDE SEQUENCE [LARGE SCALE GENOMIC DNA]</scope>
    <source>
        <strain evidence="2 3">CPCC 202699</strain>
    </source>
</reference>
<protein>
    <submittedName>
        <fullName evidence="2">Glycosyltransferase, MGT family</fullName>
    </submittedName>
</protein>
<evidence type="ECO:0000313" key="2">
    <source>
        <dbReference type="EMBL" id="SDY70300.1"/>
    </source>
</evidence>
<gene>
    <name evidence="2" type="ORF">SAMN05421504_106445</name>
</gene>
<accession>A0A1H3M0S0</accession>
<dbReference type="CDD" id="cd03784">
    <property type="entry name" value="GT1_Gtf-like"/>
    <property type="match status" value="1"/>
</dbReference>
<dbReference type="AlphaFoldDB" id="A0A1H3M0S0"/>
<dbReference type="InterPro" id="IPR050426">
    <property type="entry name" value="Glycosyltransferase_28"/>
</dbReference>